<dbReference type="EMBL" id="JAEQMY010000016">
    <property type="protein sequence ID" value="MBL0404962.1"/>
    <property type="molecule type" value="Genomic_DNA"/>
</dbReference>
<gene>
    <name evidence="1" type="ORF">JKG68_13380</name>
</gene>
<dbReference type="AlphaFoldDB" id="A0A936Z907"/>
<accession>A0A936Z907</accession>
<organism evidence="1 2">
    <name type="scientific">Microvirga aerilata</name>
    <dbReference type="NCBI Taxonomy" id="670292"/>
    <lineage>
        <taxon>Bacteria</taxon>
        <taxon>Pseudomonadati</taxon>
        <taxon>Pseudomonadota</taxon>
        <taxon>Alphaproteobacteria</taxon>
        <taxon>Hyphomicrobiales</taxon>
        <taxon>Methylobacteriaceae</taxon>
        <taxon>Microvirga</taxon>
    </lineage>
</organism>
<keyword evidence="2" id="KW-1185">Reference proteome</keyword>
<evidence type="ECO:0000313" key="1">
    <source>
        <dbReference type="EMBL" id="MBL0404962.1"/>
    </source>
</evidence>
<proteinExistence type="predicted"/>
<evidence type="ECO:0000313" key="2">
    <source>
        <dbReference type="Proteomes" id="UP000605848"/>
    </source>
</evidence>
<dbReference type="Proteomes" id="UP000605848">
    <property type="component" value="Unassembled WGS sequence"/>
</dbReference>
<name>A0A936Z907_9HYPH</name>
<dbReference type="RefSeq" id="WP_202060174.1">
    <property type="nucleotide sequence ID" value="NZ_JAEQMY010000016.1"/>
</dbReference>
<sequence length="91" mass="9953">MAQDPDSNGTVVPPTEAAIVTSGNMTELELVLPDMGDSDLPEIAIFLVACAMRFHSDPDFVHEQLEWLVQAHDSEVDEGMRPDQLNSANDD</sequence>
<reference evidence="1" key="1">
    <citation type="submission" date="2021-01" db="EMBL/GenBank/DDBJ databases">
        <title>Microvirga sp.</title>
        <authorList>
            <person name="Kim M.K."/>
        </authorList>
    </citation>
    <scope>NUCLEOTIDE SEQUENCE</scope>
    <source>
        <strain evidence="1">5420S-16</strain>
    </source>
</reference>
<protein>
    <submittedName>
        <fullName evidence="1">Uncharacterized protein</fullName>
    </submittedName>
</protein>
<comment type="caution">
    <text evidence="1">The sequence shown here is derived from an EMBL/GenBank/DDBJ whole genome shotgun (WGS) entry which is preliminary data.</text>
</comment>